<dbReference type="PROSITE" id="PS50280">
    <property type="entry name" value="SET"/>
    <property type="match status" value="1"/>
</dbReference>
<evidence type="ECO:0000259" key="9">
    <source>
        <dbReference type="PROSITE" id="PS50280"/>
    </source>
</evidence>
<dbReference type="Pfam" id="PF00856">
    <property type="entry name" value="SET"/>
    <property type="match status" value="1"/>
</dbReference>
<evidence type="ECO:0000313" key="12">
    <source>
        <dbReference type="Proteomes" id="UP001443914"/>
    </source>
</evidence>
<evidence type="ECO:0000256" key="5">
    <source>
        <dbReference type="ARBA" id="ARBA00022723"/>
    </source>
</evidence>
<keyword evidence="6" id="KW-0862">Zinc</keyword>
<dbReference type="InterPro" id="IPR043017">
    <property type="entry name" value="WIYLD_dom_sf"/>
</dbReference>
<dbReference type="AlphaFoldDB" id="A0AAW1HB06"/>
<gene>
    <name evidence="11" type="ORF">RND81_12G155800</name>
</gene>
<evidence type="ECO:0000256" key="2">
    <source>
        <dbReference type="ARBA" id="ARBA00004286"/>
    </source>
</evidence>
<keyword evidence="4" id="KW-0808">Transferase</keyword>
<dbReference type="EMBL" id="JBDFQZ010000012">
    <property type="protein sequence ID" value="KAK9673251.1"/>
    <property type="molecule type" value="Genomic_DNA"/>
</dbReference>
<dbReference type="Pfam" id="PF10440">
    <property type="entry name" value="WIYLD"/>
    <property type="match status" value="1"/>
</dbReference>
<dbReference type="GO" id="GO:0008270">
    <property type="term" value="F:zinc ion binding"/>
    <property type="evidence" value="ECO:0007669"/>
    <property type="project" value="InterPro"/>
</dbReference>
<dbReference type="PROSITE" id="PS51580">
    <property type="entry name" value="SAM_MT43_3"/>
    <property type="match status" value="1"/>
</dbReference>
<keyword evidence="5" id="KW-0479">Metal-binding</keyword>
<keyword evidence="7" id="KW-0539">Nucleus</keyword>
<dbReference type="GO" id="GO:0005634">
    <property type="term" value="C:nucleus"/>
    <property type="evidence" value="ECO:0007669"/>
    <property type="project" value="UniProtKB-SubCell"/>
</dbReference>
<dbReference type="InterPro" id="IPR046341">
    <property type="entry name" value="SET_dom_sf"/>
</dbReference>
<evidence type="ECO:0000256" key="4">
    <source>
        <dbReference type="ARBA" id="ARBA00022679"/>
    </source>
</evidence>
<evidence type="ECO:0000259" key="10">
    <source>
        <dbReference type="PROSITE" id="PS50867"/>
    </source>
</evidence>
<evidence type="ECO:0000256" key="6">
    <source>
        <dbReference type="ARBA" id="ARBA00022833"/>
    </source>
</evidence>
<dbReference type="GO" id="GO:0005694">
    <property type="term" value="C:chromosome"/>
    <property type="evidence" value="ECO:0007669"/>
    <property type="project" value="UniProtKB-SubCell"/>
</dbReference>
<reference evidence="11" key="1">
    <citation type="submission" date="2024-03" db="EMBL/GenBank/DDBJ databases">
        <title>WGS assembly of Saponaria officinalis var. Norfolk2.</title>
        <authorList>
            <person name="Jenkins J."/>
            <person name="Shu S."/>
            <person name="Grimwood J."/>
            <person name="Barry K."/>
            <person name="Goodstein D."/>
            <person name="Schmutz J."/>
            <person name="Leebens-Mack J."/>
            <person name="Osbourn A."/>
        </authorList>
    </citation>
    <scope>NUCLEOTIDE SEQUENCE [LARGE SCALE GENOMIC DNA]</scope>
    <source>
        <strain evidence="11">JIC</strain>
    </source>
</reference>
<keyword evidence="12" id="KW-1185">Reference proteome</keyword>
<dbReference type="Proteomes" id="UP001443914">
    <property type="component" value="Unassembled WGS sequence"/>
</dbReference>
<evidence type="ECO:0000256" key="3">
    <source>
        <dbReference type="ARBA" id="ARBA00022454"/>
    </source>
</evidence>
<evidence type="ECO:0000256" key="1">
    <source>
        <dbReference type="ARBA" id="ARBA00004123"/>
    </source>
</evidence>
<dbReference type="CDD" id="cd10538">
    <property type="entry name" value="SET_SETDB-like"/>
    <property type="match status" value="1"/>
</dbReference>
<dbReference type="PANTHER" id="PTHR46450">
    <property type="entry name" value="INACTIVE HISTONE-LYSINE N-METHYLTRANSFERASE SUVR1-RELATED"/>
    <property type="match status" value="1"/>
</dbReference>
<keyword evidence="3" id="KW-0158">Chromosome</keyword>
<evidence type="ECO:0000313" key="11">
    <source>
        <dbReference type="EMBL" id="KAK9673251.1"/>
    </source>
</evidence>
<dbReference type="PROSITE" id="PS50867">
    <property type="entry name" value="PRE_SET"/>
    <property type="match status" value="1"/>
</dbReference>
<dbReference type="InterPro" id="IPR025776">
    <property type="entry name" value="SUVR4/1/2"/>
</dbReference>
<evidence type="ECO:0000256" key="8">
    <source>
        <dbReference type="SAM" id="MobiDB-lite"/>
    </source>
</evidence>
<dbReference type="PANTHER" id="PTHR46450:SF24">
    <property type="entry name" value="HISTONE-LYSINE N-METHYLTRANSFERASE SUVR4"/>
    <property type="match status" value="1"/>
</dbReference>
<proteinExistence type="predicted"/>
<evidence type="ECO:0000256" key="7">
    <source>
        <dbReference type="ARBA" id="ARBA00023242"/>
    </source>
</evidence>
<name>A0AAW1HB06_SAPOF</name>
<comment type="caution">
    <text evidence="11">The sequence shown here is derived from an EMBL/GenBank/DDBJ whole genome shotgun (WGS) entry which is preliminary data.</text>
</comment>
<dbReference type="SMART" id="SM00317">
    <property type="entry name" value="SET"/>
    <property type="match status" value="1"/>
</dbReference>
<feature type="region of interest" description="Disordered" evidence="8">
    <location>
        <begin position="158"/>
        <end position="179"/>
    </location>
</feature>
<dbReference type="SUPFAM" id="SSF82199">
    <property type="entry name" value="SET domain"/>
    <property type="match status" value="1"/>
</dbReference>
<sequence length="700" mass="78111">MTNSKIEKAYDAMKALGIDREIVKPVLKRLHKLYDKNWSFIEAENYRALADAVFDEEKEIEMKRKKPVDLVISEPPCKKLCTGSEEDEASSTIDSNGTRVVRKDGDNASISLSSEIPETLLLSPPKVKTELGSCSAIRKGKGKLSCTTVSDSVKIMPERASSSSVSKLRVNPSDSRPIDIEKLPDHRRIKNLIDLDSDCDIGSIPVSGTTSKASALPDLVEASSTGNISAKSSRCVDPENVKECASASNTRKTETQLEIVSSHSGDVKLYCVSANGKPTSELLDSDGLLKYVEEKFLRTRKINGPRFSFKNLLEDLCNSLSKLSDDPANISLVRTTSPPEVISHERMKLAENQAVEPQEHKKRHHQLFIDDIAKAEETVQISLVDDHGNRQPPKFFYIPKNIIYQKAIVNISLARISDEDCCSSCSGDCLASSVPCACTRTTNGEFAYTKNGLLKPEFLRSCLSDNRHEVYCQDCPMERAKNPKKPGKCKGHIVRKFIKECWSKCGCNMKCGNRVVQRGITRKLQVFWTESGKGWGLRTLEHLPKGAFVCEYVGEVVTNTELDERNRQSKGNQRHTYPVHLDADWNSESILDDDFALCLDATNYGNVARFINHKCCTANLLDIPVEVETVDHHYYHVAFFTTREVKAYEELSWDYGIDFDDEHHPIKAFRCCCGSTQCRDNSRKVNAGSKSKAKAKASAS</sequence>
<accession>A0AAW1HB06</accession>
<dbReference type="SMART" id="SM00468">
    <property type="entry name" value="PreSET"/>
    <property type="match status" value="1"/>
</dbReference>
<feature type="domain" description="SET" evidence="9">
    <location>
        <begin position="522"/>
        <end position="656"/>
    </location>
</feature>
<dbReference type="InterPro" id="IPR001214">
    <property type="entry name" value="SET_dom"/>
</dbReference>
<dbReference type="FunFam" id="2.170.270.10:FF:000046">
    <property type="entry name" value="SET-domain containing protein lysine methyltransferase family protein"/>
    <property type="match status" value="1"/>
</dbReference>
<feature type="domain" description="Pre-SET" evidence="10">
    <location>
        <begin position="425"/>
        <end position="519"/>
    </location>
</feature>
<comment type="subcellular location">
    <subcellularLocation>
        <location evidence="2">Chromosome</location>
    </subcellularLocation>
    <subcellularLocation>
        <location evidence="1">Nucleus</location>
    </subcellularLocation>
</comment>
<dbReference type="GO" id="GO:0042054">
    <property type="term" value="F:histone methyltransferase activity"/>
    <property type="evidence" value="ECO:0007669"/>
    <property type="project" value="InterPro"/>
</dbReference>
<dbReference type="Gene3D" id="2.170.270.10">
    <property type="entry name" value="SET domain"/>
    <property type="match status" value="1"/>
</dbReference>
<dbReference type="InterPro" id="IPR007728">
    <property type="entry name" value="Pre-SET_dom"/>
</dbReference>
<dbReference type="InterPro" id="IPR018848">
    <property type="entry name" value="WIYLD_domain"/>
</dbReference>
<dbReference type="Gene3D" id="1.10.8.850">
    <property type="entry name" value="Histone-lysine N methyltransferase , C-terminal domain-like"/>
    <property type="match status" value="1"/>
</dbReference>
<protein>
    <submittedName>
        <fullName evidence="11">Uncharacterized protein</fullName>
    </submittedName>
</protein>
<organism evidence="11 12">
    <name type="scientific">Saponaria officinalis</name>
    <name type="common">Common soapwort</name>
    <name type="synonym">Lychnis saponaria</name>
    <dbReference type="NCBI Taxonomy" id="3572"/>
    <lineage>
        <taxon>Eukaryota</taxon>
        <taxon>Viridiplantae</taxon>
        <taxon>Streptophyta</taxon>
        <taxon>Embryophyta</taxon>
        <taxon>Tracheophyta</taxon>
        <taxon>Spermatophyta</taxon>
        <taxon>Magnoliopsida</taxon>
        <taxon>eudicotyledons</taxon>
        <taxon>Gunneridae</taxon>
        <taxon>Pentapetalae</taxon>
        <taxon>Caryophyllales</taxon>
        <taxon>Caryophyllaceae</taxon>
        <taxon>Caryophylleae</taxon>
        <taxon>Saponaria</taxon>
    </lineage>
</organism>